<evidence type="ECO:0000313" key="2">
    <source>
        <dbReference type="EMBL" id="KAK2953332.1"/>
    </source>
</evidence>
<comment type="caution">
    <text evidence="2">The sequence shown here is derived from an EMBL/GenBank/DDBJ whole genome shotgun (WGS) entry which is preliminary data.</text>
</comment>
<sequence>MTLFIRIPNTTPVVVRADITSSVLSLMQAIEMKTGIRCARQRLLYHSKQLRPDSLLCHYPIADLCTLDMSFSLAGGKWDLKFRIKNQAPLSITVNDSDTLEQVKLKIGKEFGIKAEHIATVLFRGFTLKDDSKKMEELGLRDEEVTIILRLPHPPPFSEEEEPLPAQ</sequence>
<dbReference type="PANTHER" id="PTHR10621:SF0">
    <property type="entry name" value="UV EXCISION REPAIR PROTEIN RAD23"/>
    <property type="match status" value="1"/>
</dbReference>
<reference evidence="2 3" key="1">
    <citation type="journal article" date="2022" name="bioRxiv">
        <title>Genomics of Preaxostyla Flagellates Illuminates Evolutionary Transitions and the Path Towards Mitochondrial Loss.</title>
        <authorList>
            <person name="Novak L.V.F."/>
            <person name="Treitli S.C."/>
            <person name="Pyrih J."/>
            <person name="Halakuc P."/>
            <person name="Pipaliya S.V."/>
            <person name="Vacek V."/>
            <person name="Brzon O."/>
            <person name="Soukal P."/>
            <person name="Eme L."/>
            <person name="Dacks J.B."/>
            <person name="Karnkowska A."/>
            <person name="Elias M."/>
            <person name="Hampl V."/>
        </authorList>
    </citation>
    <scope>NUCLEOTIDE SEQUENCE [LARGE SCALE GENOMIC DNA]</scope>
    <source>
        <strain evidence="2">NAU3</strain>
        <tissue evidence="2">Gut</tissue>
    </source>
</reference>
<evidence type="ECO:0000313" key="3">
    <source>
        <dbReference type="Proteomes" id="UP001281761"/>
    </source>
</evidence>
<dbReference type="SUPFAM" id="SSF54236">
    <property type="entry name" value="Ubiquitin-like"/>
    <property type="match status" value="2"/>
</dbReference>
<name>A0ABQ9XLN2_9EUKA</name>
<dbReference type="PROSITE" id="PS50053">
    <property type="entry name" value="UBIQUITIN_2"/>
    <property type="match status" value="2"/>
</dbReference>
<organism evidence="2 3">
    <name type="scientific">Blattamonas nauphoetae</name>
    <dbReference type="NCBI Taxonomy" id="2049346"/>
    <lineage>
        <taxon>Eukaryota</taxon>
        <taxon>Metamonada</taxon>
        <taxon>Preaxostyla</taxon>
        <taxon>Oxymonadida</taxon>
        <taxon>Blattamonas</taxon>
    </lineage>
</organism>
<dbReference type="Proteomes" id="UP001281761">
    <property type="component" value="Unassembled WGS sequence"/>
</dbReference>
<dbReference type="SMART" id="SM00213">
    <property type="entry name" value="UBQ"/>
    <property type="match status" value="2"/>
</dbReference>
<evidence type="ECO:0000259" key="1">
    <source>
        <dbReference type="PROSITE" id="PS50053"/>
    </source>
</evidence>
<feature type="domain" description="Ubiquitin-like" evidence="1">
    <location>
        <begin position="1"/>
        <end position="76"/>
    </location>
</feature>
<gene>
    <name evidence="2" type="ORF">BLNAU_11795</name>
</gene>
<dbReference type="CDD" id="cd17039">
    <property type="entry name" value="Ubl_ubiquitin_like"/>
    <property type="match status" value="2"/>
</dbReference>
<dbReference type="InterPro" id="IPR029071">
    <property type="entry name" value="Ubiquitin-like_domsf"/>
</dbReference>
<dbReference type="Pfam" id="PF00240">
    <property type="entry name" value="ubiquitin"/>
    <property type="match status" value="2"/>
</dbReference>
<keyword evidence="3" id="KW-1185">Reference proteome</keyword>
<dbReference type="InterPro" id="IPR000626">
    <property type="entry name" value="Ubiquitin-like_dom"/>
</dbReference>
<proteinExistence type="predicted"/>
<accession>A0ABQ9XLN2</accession>
<dbReference type="EMBL" id="JARBJD010000093">
    <property type="protein sequence ID" value="KAK2953332.1"/>
    <property type="molecule type" value="Genomic_DNA"/>
</dbReference>
<dbReference type="PANTHER" id="PTHR10621">
    <property type="entry name" value="UV EXCISION REPAIR PROTEIN RAD23"/>
    <property type="match status" value="1"/>
</dbReference>
<dbReference type="Gene3D" id="3.10.20.90">
    <property type="entry name" value="Phosphatidylinositol 3-kinase Catalytic Subunit, Chain A, domain 1"/>
    <property type="match status" value="2"/>
</dbReference>
<protein>
    <recommendedName>
        <fullName evidence="1">Ubiquitin-like domain-containing protein</fullName>
    </recommendedName>
</protein>
<feature type="domain" description="Ubiquitin-like" evidence="1">
    <location>
        <begin position="78"/>
        <end position="149"/>
    </location>
</feature>